<evidence type="ECO:0000313" key="1">
    <source>
        <dbReference type="EMBL" id="GIY86472.1"/>
    </source>
</evidence>
<comment type="caution">
    <text evidence="1">The sequence shown here is derived from an EMBL/GenBank/DDBJ whole genome shotgun (WGS) entry which is preliminary data.</text>
</comment>
<evidence type="ECO:0008006" key="3">
    <source>
        <dbReference type="Google" id="ProtNLM"/>
    </source>
</evidence>
<protein>
    <recommendedName>
        <fullName evidence="3">Secreted protein</fullName>
    </recommendedName>
</protein>
<organism evidence="1 2">
    <name type="scientific">Caerostris extrusa</name>
    <name type="common">Bark spider</name>
    <name type="synonym">Caerostris bankana</name>
    <dbReference type="NCBI Taxonomy" id="172846"/>
    <lineage>
        <taxon>Eukaryota</taxon>
        <taxon>Metazoa</taxon>
        <taxon>Ecdysozoa</taxon>
        <taxon>Arthropoda</taxon>
        <taxon>Chelicerata</taxon>
        <taxon>Arachnida</taxon>
        <taxon>Araneae</taxon>
        <taxon>Araneomorphae</taxon>
        <taxon>Entelegynae</taxon>
        <taxon>Araneoidea</taxon>
        <taxon>Araneidae</taxon>
        <taxon>Caerostris</taxon>
    </lineage>
</organism>
<gene>
    <name evidence="1" type="ORF">CEXT_377981</name>
</gene>
<proteinExistence type="predicted"/>
<accession>A0AAV4WUQ1</accession>
<name>A0AAV4WUQ1_CAEEX</name>
<dbReference type="AlphaFoldDB" id="A0AAV4WUQ1"/>
<reference evidence="1 2" key="1">
    <citation type="submission" date="2021-06" db="EMBL/GenBank/DDBJ databases">
        <title>Caerostris extrusa draft genome.</title>
        <authorList>
            <person name="Kono N."/>
            <person name="Arakawa K."/>
        </authorList>
    </citation>
    <scope>NUCLEOTIDE SEQUENCE [LARGE SCALE GENOMIC DNA]</scope>
</reference>
<sequence length="92" mass="10557">MMILMWCCVTPSDDFDVVYRYIRTAELICPQAPRIACATVKGKGARYKGGRRHLVRLERCAKGGWMESLVRFAAAVKWIRVQGWCSCQPIFE</sequence>
<keyword evidence="2" id="KW-1185">Reference proteome</keyword>
<dbReference type="Proteomes" id="UP001054945">
    <property type="component" value="Unassembled WGS sequence"/>
</dbReference>
<evidence type="ECO:0000313" key="2">
    <source>
        <dbReference type="Proteomes" id="UP001054945"/>
    </source>
</evidence>
<dbReference type="EMBL" id="BPLR01016800">
    <property type="protein sequence ID" value="GIY86472.1"/>
    <property type="molecule type" value="Genomic_DNA"/>
</dbReference>